<dbReference type="Proteomes" id="UP000216207">
    <property type="component" value="Unassembled WGS sequence"/>
</dbReference>
<organism evidence="2 3">
    <name type="scientific">Shouchella clausii</name>
    <name type="common">Alkalihalobacillus clausii</name>
    <dbReference type="NCBI Taxonomy" id="79880"/>
    <lineage>
        <taxon>Bacteria</taxon>
        <taxon>Bacillati</taxon>
        <taxon>Bacillota</taxon>
        <taxon>Bacilli</taxon>
        <taxon>Bacillales</taxon>
        <taxon>Bacillaceae</taxon>
        <taxon>Shouchella</taxon>
    </lineage>
</organism>
<accession>A0A268NV87</accession>
<keyword evidence="1" id="KW-0694">RNA-binding</keyword>
<comment type="function">
    <text evidence="1">Regulates expression of the glpD operon. In the presence of glycerol 3-phosphate (G3P) causes antitermination of transcription of glpD at the inverted repeat of the leader region to enhance its transcription. Binds and stabilizes glpD leader mRNA.</text>
</comment>
<keyword evidence="1" id="KW-0804">Transcription</keyword>
<dbReference type="GO" id="GO:0003723">
    <property type="term" value="F:RNA binding"/>
    <property type="evidence" value="ECO:0007669"/>
    <property type="project" value="UniProtKB-KW"/>
</dbReference>
<dbReference type="PANTHER" id="PTHR35787:SF1">
    <property type="entry name" value="GLYCEROL UPTAKE OPERON ANTITERMINATOR REGULATORY PROTEIN"/>
    <property type="match status" value="1"/>
</dbReference>
<evidence type="ECO:0000313" key="2">
    <source>
        <dbReference type="EMBL" id="PAE87423.1"/>
    </source>
</evidence>
<dbReference type="RefSeq" id="WP_011246109.1">
    <property type="nucleotide sequence ID" value="NZ_BOQQ01000008.1"/>
</dbReference>
<dbReference type="Gene3D" id="3.20.20.70">
    <property type="entry name" value="Aldolase class I"/>
    <property type="match status" value="1"/>
</dbReference>
<dbReference type="OMA" id="PAIRNMK"/>
<evidence type="ECO:0000256" key="1">
    <source>
        <dbReference type="PIRNR" id="PIRNR016897"/>
    </source>
</evidence>
<evidence type="ECO:0000313" key="3">
    <source>
        <dbReference type="Proteomes" id="UP000216207"/>
    </source>
</evidence>
<name>A0A268NV87_SHOCL</name>
<keyword evidence="1" id="KW-0805">Transcription regulation</keyword>
<sequence>MFGGQTILPAIKTMKDFEVIMNSSHEYFVVLDLHLSKLASVKKRAREENKKPILHADLIQGLKSDKAAAEFLCQVIRPAGLISTRGDMLRIAKKNGILAIQRVFLLDTLALETSYHLAETVKPDVIELLPGILPDYIGRVHRKTGIPVIAGGLIETMEDAKQAIKAGAQAVTASHQELWL</sequence>
<dbReference type="EMBL" id="NPCC01000034">
    <property type="protein sequence ID" value="PAE87423.1"/>
    <property type="molecule type" value="Genomic_DNA"/>
</dbReference>
<dbReference type="AlphaFoldDB" id="A0A268NV87"/>
<dbReference type="GO" id="GO:0006071">
    <property type="term" value="P:glycerol metabolic process"/>
    <property type="evidence" value="ECO:0007669"/>
    <property type="project" value="UniProtKB-UniRule"/>
</dbReference>
<dbReference type="PANTHER" id="PTHR35787">
    <property type="entry name" value="GLYCEROL UPTAKE OPERON ANTITERMINATOR REGULATORY PROTEIN"/>
    <property type="match status" value="1"/>
</dbReference>
<reference evidence="2 3" key="1">
    <citation type="submission" date="2017-07" db="EMBL/GenBank/DDBJ databases">
        <title>Isolation and whole genome analysis of endospore-forming bacteria from heroin.</title>
        <authorList>
            <person name="Kalinowski J."/>
            <person name="Ahrens B."/>
            <person name="Al-Dilaimi A."/>
            <person name="Winkler A."/>
            <person name="Wibberg D."/>
            <person name="Schleenbecker U."/>
            <person name="Ruckert C."/>
            <person name="Wolfel R."/>
            <person name="Grass G."/>
        </authorList>
    </citation>
    <scope>NUCLEOTIDE SEQUENCE [LARGE SCALE GENOMIC DNA]</scope>
    <source>
        <strain evidence="2 3">7539</strain>
    </source>
</reference>
<comment type="caution">
    <text evidence="2">The sequence shown here is derived from an EMBL/GenBank/DDBJ whole genome shotgun (WGS) entry which is preliminary data.</text>
</comment>
<gene>
    <name evidence="2" type="ORF">CHH72_18370</name>
</gene>
<dbReference type="PIRSF" id="PIRSF016897">
    <property type="entry name" value="GlpP"/>
    <property type="match status" value="1"/>
</dbReference>
<dbReference type="InterPro" id="IPR006699">
    <property type="entry name" value="GlpP"/>
</dbReference>
<dbReference type="SUPFAM" id="SSF110391">
    <property type="entry name" value="GlpP-like"/>
    <property type="match status" value="1"/>
</dbReference>
<dbReference type="Pfam" id="PF04309">
    <property type="entry name" value="G3P_antiterm"/>
    <property type="match status" value="1"/>
</dbReference>
<keyword evidence="1" id="KW-0319">Glycerol metabolism</keyword>
<dbReference type="GO" id="GO:0001072">
    <property type="term" value="F:transcription antitermination factor activity, RNA binding"/>
    <property type="evidence" value="ECO:0007669"/>
    <property type="project" value="TreeGrafter"/>
</dbReference>
<dbReference type="GO" id="GO:0045893">
    <property type="term" value="P:positive regulation of DNA-templated transcription"/>
    <property type="evidence" value="ECO:0007669"/>
    <property type="project" value="TreeGrafter"/>
</dbReference>
<proteinExistence type="predicted"/>
<protein>
    <recommendedName>
        <fullName evidence="1">Glycerol uptake operon antiterminator regulatory protein</fullName>
    </recommendedName>
</protein>
<dbReference type="InterPro" id="IPR013785">
    <property type="entry name" value="Aldolase_TIM"/>
</dbReference>